<dbReference type="CDD" id="cd00454">
    <property type="entry name" value="TrHb1_N"/>
    <property type="match status" value="1"/>
</dbReference>
<evidence type="ECO:0000256" key="6">
    <source>
        <dbReference type="ARBA" id="ARBA00023004"/>
    </source>
</evidence>
<evidence type="ECO:0000256" key="7">
    <source>
        <dbReference type="PIRNR" id="PIRNR002030"/>
    </source>
</evidence>
<dbReference type="GO" id="GO:0019825">
    <property type="term" value="F:oxygen binding"/>
    <property type="evidence" value="ECO:0007669"/>
    <property type="project" value="InterPro"/>
</dbReference>
<dbReference type="PIRSF" id="PIRSF002030">
    <property type="entry name" value="Globin_Protozoa/Cyanobacteria"/>
    <property type="match status" value="1"/>
</dbReference>
<dbReference type="Proteomes" id="UP000565715">
    <property type="component" value="Unassembled WGS sequence"/>
</dbReference>
<dbReference type="Gene3D" id="1.10.490.10">
    <property type="entry name" value="Globins"/>
    <property type="match status" value="1"/>
</dbReference>
<proteinExistence type="inferred from homology"/>
<evidence type="ECO:0000256" key="9">
    <source>
        <dbReference type="PIRSR" id="PIRSR601486-1"/>
    </source>
</evidence>
<dbReference type="InterPro" id="IPR001486">
    <property type="entry name" value="Hemoglobin_trunc"/>
</dbReference>
<dbReference type="EMBL" id="JAAXOO010000001">
    <property type="protein sequence ID" value="NKY31510.1"/>
    <property type="molecule type" value="Genomic_DNA"/>
</dbReference>
<feature type="binding site" description="proximal binding residue" evidence="8">
    <location>
        <position position="67"/>
    </location>
    <ligand>
        <name>heme</name>
        <dbReference type="ChEBI" id="CHEBI:30413"/>
    </ligand>
    <ligandPart>
        <name>Fe</name>
        <dbReference type="ChEBI" id="CHEBI:18248"/>
    </ligandPart>
</feature>
<dbReference type="InterPro" id="IPR019795">
    <property type="entry name" value="Globin_bac-like_CS"/>
</dbReference>
<evidence type="ECO:0000256" key="8">
    <source>
        <dbReference type="PIRSR" id="PIRSR002030-1"/>
    </source>
</evidence>
<sequence length="116" mass="12498">MYDRIGGREALEAVVEDFYTRVLADEALRPFFTGINMTRMKGRQVEFFAAALGGPDPYIGASMKQVHRGRGITRYHFDLVACHLTDALTGAGVPSELVAEIIAAISPLAGDIASSP</sequence>
<comment type="caution">
    <text evidence="10">The sequence shown here is derived from an EMBL/GenBank/DDBJ whole genome shotgun (WGS) entry which is preliminary data.</text>
</comment>
<evidence type="ECO:0000313" key="11">
    <source>
        <dbReference type="Proteomes" id="UP000565715"/>
    </source>
</evidence>
<evidence type="ECO:0000256" key="4">
    <source>
        <dbReference type="ARBA" id="ARBA00022621"/>
    </source>
</evidence>
<dbReference type="PROSITE" id="PS01213">
    <property type="entry name" value="GLOBIN_FAM_2"/>
    <property type="match status" value="1"/>
</dbReference>
<dbReference type="InterPro" id="IPR016339">
    <property type="entry name" value="Hemoglobin_trunc_I"/>
</dbReference>
<keyword evidence="5 7" id="KW-0479">Metal-binding</keyword>
<keyword evidence="11" id="KW-1185">Reference proteome</keyword>
<feature type="binding site" description="distal binding residue" evidence="9">
    <location>
        <position position="67"/>
    </location>
    <ligand>
        <name>heme</name>
        <dbReference type="ChEBI" id="CHEBI:30413"/>
    </ligand>
    <ligandPart>
        <name>Fe</name>
        <dbReference type="ChEBI" id="CHEBI:18248"/>
    </ligandPart>
</feature>
<protein>
    <recommendedName>
        <fullName evidence="7">Group 1 truncated hemoglobin</fullName>
    </recommendedName>
</protein>
<name>A0A846X9K2_9NOCA</name>
<evidence type="ECO:0000256" key="1">
    <source>
        <dbReference type="ARBA" id="ARBA00009660"/>
    </source>
</evidence>
<keyword evidence="6 7" id="KW-0408">Iron</keyword>
<keyword evidence="3 7" id="KW-0349">Heme</keyword>
<dbReference type="GO" id="GO:0046872">
    <property type="term" value="F:metal ion binding"/>
    <property type="evidence" value="ECO:0007669"/>
    <property type="project" value="UniProtKB-UniRule"/>
</dbReference>
<comment type="similarity">
    <text evidence="1 7">Belongs to the truncated hemoglobin family. Group I subfamily.</text>
</comment>
<dbReference type="GO" id="GO:0005344">
    <property type="term" value="F:oxygen carrier activity"/>
    <property type="evidence" value="ECO:0007669"/>
    <property type="project" value="UniProtKB-UniRule"/>
</dbReference>
<dbReference type="RefSeq" id="WP_157113051.1">
    <property type="nucleotide sequence ID" value="NZ_JAAXOO010000001.1"/>
</dbReference>
<evidence type="ECO:0000313" key="10">
    <source>
        <dbReference type="EMBL" id="NKY31510.1"/>
    </source>
</evidence>
<keyword evidence="2 7" id="KW-0813">Transport</keyword>
<dbReference type="GO" id="GO:0020037">
    <property type="term" value="F:heme binding"/>
    <property type="evidence" value="ECO:0007669"/>
    <property type="project" value="InterPro"/>
</dbReference>
<reference evidence="10 11" key="1">
    <citation type="submission" date="2020-04" db="EMBL/GenBank/DDBJ databases">
        <title>MicrobeNet Type strains.</title>
        <authorList>
            <person name="Nicholson A.C."/>
        </authorList>
    </citation>
    <scope>NUCLEOTIDE SEQUENCE [LARGE SCALE GENOMIC DNA]</scope>
    <source>
        <strain evidence="10 11">DSM 45078</strain>
    </source>
</reference>
<dbReference type="InterPro" id="IPR012292">
    <property type="entry name" value="Globin/Proto"/>
</dbReference>
<dbReference type="Pfam" id="PF01152">
    <property type="entry name" value="Bac_globin"/>
    <property type="match status" value="1"/>
</dbReference>
<dbReference type="InterPro" id="IPR009050">
    <property type="entry name" value="Globin-like_sf"/>
</dbReference>
<gene>
    <name evidence="10" type="ORF">HGA13_00265</name>
</gene>
<evidence type="ECO:0000256" key="2">
    <source>
        <dbReference type="ARBA" id="ARBA00022448"/>
    </source>
</evidence>
<dbReference type="SUPFAM" id="SSF46458">
    <property type="entry name" value="Globin-like"/>
    <property type="match status" value="1"/>
</dbReference>
<evidence type="ECO:0000256" key="5">
    <source>
        <dbReference type="ARBA" id="ARBA00022723"/>
    </source>
</evidence>
<keyword evidence="4 7" id="KW-0561">Oxygen transport</keyword>
<organism evidence="10 11">
    <name type="scientific">Nocardia speluncae</name>
    <dbReference type="NCBI Taxonomy" id="419477"/>
    <lineage>
        <taxon>Bacteria</taxon>
        <taxon>Bacillati</taxon>
        <taxon>Actinomycetota</taxon>
        <taxon>Actinomycetes</taxon>
        <taxon>Mycobacteriales</taxon>
        <taxon>Nocardiaceae</taxon>
        <taxon>Nocardia</taxon>
    </lineage>
</organism>
<evidence type="ECO:0000256" key="3">
    <source>
        <dbReference type="ARBA" id="ARBA00022617"/>
    </source>
</evidence>
<comment type="cofactor">
    <cofactor evidence="8">
        <name>heme</name>
        <dbReference type="ChEBI" id="CHEBI:30413"/>
    </cofactor>
    <text evidence="8">Binds 1 heme group per subunit.</text>
</comment>
<accession>A0A846X9K2</accession>
<dbReference type="AlphaFoldDB" id="A0A846X9K2"/>